<dbReference type="Ensembl" id="ENSPPYT00000002074.2">
    <property type="protein sequence ID" value="ENSPPYP00000002012.2"/>
    <property type="gene ID" value="ENSPPYG00000001737.2"/>
</dbReference>
<evidence type="ECO:0000313" key="2">
    <source>
        <dbReference type="Proteomes" id="UP000001595"/>
    </source>
</evidence>
<protein>
    <submittedName>
        <fullName evidence="1">Uncharacterized protein</fullName>
    </submittedName>
</protein>
<dbReference type="InParanoid" id="H2N8M3"/>
<dbReference type="GeneTree" id="ENSGT00390000000704"/>
<proteinExistence type="predicted"/>
<evidence type="ECO:0000313" key="1">
    <source>
        <dbReference type="Ensembl" id="ENSPPYP00000002012.2"/>
    </source>
</evidence>
<sequence length="149" mass="16436">MCRGRLQRETLAADFIERTETAGELSRGLIGVLSSQISLCLLNVHLSKLPTRLQRPSCSVLNSSPAMRGGARGRPQLTLERPLRPGCRLHSCSEAEKGGFVRRRKEMILFPPCEDPARGWLSASPGREPSPGICWHLNLGLPSLHNCEK</sequence>
<reference evidence="1" key="3">
    <citation type="submission" date="2025-09" db="UniProtKB">
        <authorList>
            <consortium name="Ensembl"/>
        </authorList>
    </citation>
    <scope>IDENTIFICATION</scope>
</reference>
<accession>H2N8M3</accession>
<name>H2N8M3_PONAB</name>
<dbReference type="OMA" id="CLLNIHL"/>
<organism evidence="1 2">
    <name type="scientific">Pongo abelii</name>
    <name type="common">Sumatran orangutan</name>
    <name type="synonym">Pongo pygmaeus abelii</name>
    <dbReference type="NCBI Taxonomy" id="9601"/>
    <lineage>
        <taxon>Eukaryota</taxon>
        <taxon>Metazoa</taxon>
        <taxon>Chordata</taxon>
        <taxon>Craniata</taxon>
        <taxon>Vertebrata</taxon>
        <taxon>Euteleostomi</taxon>
        <taxon>Mammalia</taxon>
        <taxon>Eutheria</taxon>
        <taxon>Euarchontoglires</taxon>
        <taxon>Primates</taxon>
        <taxon>Haplorrhini</taxon>
        <taxon>Catarrhini</taxon>
        <taxon>Hominidae</taxon>
        <taxon>Pongo</taxon>
    </lineage>
</organism>
<dbReference type="Proteomes" id="UP000001595">
    <property type="component" value="Chromosome 1"/>
</dbReference>
<dbReference type="FunCoup" id="H2N8M3">
    <property type="interactions" value="8"/>
</dbReference>
<keyword evidence="2" id="KW-1185">Reference proteome</keyword>
<reference evidence="1" key="2">
    <citation type="submission" date="2025-08" db="UniProtKB">
        <authorList>
            <consortium name="Ensembl"/>
        </authorList>
    </citation>
    <scope>IDENTIFICATION</scope>
</reference>
<dbReference type="AlphaFoldDB" id="H2N8M3"/>
<dbReference type="Pfam" id="PF26139">
    <property type="entry name" value="MDS2_C"/>
    <property type="match status" value="1"/>
</dbReference>
<reference evidence="1 2" key="1">
    <citation type="submission" date="2008-02" db="EMBL/GenBank/DDBJ databases">
        <title>A 6x draft sequence assembly of the Pongo pygmaeus abelii genome.</title>
        <authorList>
            <person name="Wilson R.K."/>
            <person name="Mardis E."/>
        </authorList>
    </citation>
    <scope>NUCLEOTIDE SEQUENCE [LARGE SCALE GENOMIC DNA]</scope>
</reference>
<dbReference type="eggNOG" id="ENOG502TM2Y">
    <property type="taxonomic scope" value="Eukaryota"/>
</dbReference>
<dbReference type="HOGENOM" id="CLU_2489227_0_0_1"/>